<evidence type="ECO:0000313" key="3">
    <source>
        <dbReference type="Proteomes" id="UP000075243"/>
    </source>
</evidence>
<accession>A0A151RH18</accession>
<evidence type="ECO:0000313" key="2">
    <source>
        <dbReference type="EMBL" id="KYP41821.1"/>
    </source>
</evidence>
<evidence type="ECO:0000259" key="1">
    <source>
        <dbReference type="Pfam" id="PF13976"/>
    </source>
</evidence>
<name>A0A151RH18_CAJCA</name>
<proteinExistence type="predicted"/>
<dbReference type="Pfam" id="PF13976">
    <property type="entry name" value="gag_pre-integrs"/>
    <property type="match status" value="1"/>
</dbReference>
<dbReference type="InterPro" id="IPR025724">
    <property type="entry name" value="GAG-pre-integrase_dom"/>
</dbReference>
<protein>
    <recommendedName>
        <fullName evidence="1">GAG-pre-integrase domain-containing protein</fullName>
    </recommendedName>
</protein>
<dbReference type="EMBL" id="KQ483750">
    <property type="protein sequence ID" value="KYP41821.1"/>
    <property type="molecule type" value="Genomic_DNA"/>
</dbReference>
<keyword evidence="3" id="KW-1185">Reference proteome</keyword>
<sequence length="197" mass="23355">MLYDTSNIIEGSRRANILLLKDTKLHIKNILYFSKYYRNLLSFKDIRLNEFHIETNNEGNVEYLYITKVHLNKKEVLEKLFVFSYRLYRMYINTVETHTIVNQKFTNQNKFEVWHDRLGHPKTIMMQKIIKNSCGHLLKNQEILQLNIFSCTACSQRKLIIRSSPSKIGDESILFLERMQGDICGPIHPHVDHLDIL</sequence>
<feature type="domain" description="GAG-pre-integrase" evidence="1">
    <location>
        <begin position="86"/>
        <end position="158"/>
    </location>
</feature>
<organism evidence="2 3">
    <name type="scientific">Cajanus cajan</name>
    <name type="common">Pigeon pea</name>
    <name type="synonym">Cajanus indicus</name>
    <dbReference type="NCBI Taxonomy" id="3821"/>
    <lineage>
        <taxon>Eukaryota</taxon>
        <taxon>Viridiplantae</taxon>
        <taxon>Streptophyta</taxon>
        <taxon>Embryophyta</taxon>
        <taxon>Tracheophyta</taxon>
        <taxon>Spermatophyta</taxon>
        <taxon>Magnoliopsida</taxon>
        <taxon>eudicotyledons</taxon>
        <taxon>Gunneridae</taxon>
        <taxon>Pentapetalae</taxon>
        <taxon>rosids</taxon>
        <taxon>fabids</taxon>
        <taxon>Fabales</taxon>
        <taxon>Fabaceae</taxon>
        <taxon>Papilionoideae</taxon>
        <taxon>50 kb inversion clade</taxon>
        <taxon>NPAAA clade</taxon>
        <taxon>indigoferoid/millettioid clade</taxon>
        <taxon>Phaseoleae</taxon>
        <taxon>Cajanus</taxon>
    </lineage>
</organism>
<dbReference type="AlphaFoldDB" id="A0A151RH18"/>
<dbReference type="Gramene" id="C.cajan_35747.t">
    <property type="protein sequence ID" value="C.cajan_35747.t.cds1"/>
    <property type="gene ID" value="C.cajan_35747"/>
</dbReference>
<dbReference type="Proteomes" id="UP000075243">
    <property type="component" value="Unassembled WGS sequence"/>
</dbReference>
<reference evidence="2" key="1">
    <citation type="journal article" date="2012" name="Nat. Biotechnol.">
        <title>Draft genome sequence of pigeonpea (Cajanus cajan), an orphan legume crop of resource-poor farmers.</title>
        <authorList>
            <person name="Varshney R.K."/>
            <person name="Chen W."/>
            <person name="Li Y."/>
            <person name="Bharti A.K."/>
            <person name="Saxena R.K."/>
            <person name="Schlueter J.A."/>
            <person name="Donoghue M.T."/>
            <person name="Azam S."/>
            <person name="Fan G."/>
            <person name="Whaley A.M."/>
            <person name="Farmer A.D."/>
            <person name="Sheridan J."/>
            <person name="Iwata A."/>
            <person name="Tuteja R."/>
            <person name="Penmetsa R.V."/>
            <person name="Wu W."/>
            <person name="Upadhyaya H.D."/>
            <person name="Yang S.P."/>
            <person name="Shah T."/>
            <person name="Saxena K.B."/>
            <person name="Michael T."/>
            <person name="McCombie W.R."/>
            <person name="Yang B."/>
            <person name="Zhang G."/>
            <person name="Yang H."/>
            <person name="Wang J."/>
            <person name="Spillane C."/>
            <person name="Cook D.R."/>
            <person name="May G.D."/>
            <person name="Xu X."/>
            <person name="Jackson S.A."/>
        </authorList>
    </citation>
    <scope>NUCLEOTIDE SEQUENCE [LARGE SCALE GENOMIC DNA]</scope>
</reference>
<gene>
    <name evidence="2" type="ORF">KK1_036786</name>
</gene>